<keyword evidence="2" id="KW-1185">Reference proteome</keyword>
<dbReference type="AlphaFoldDB" id="A0A564YV95"/>
<proteinExistence type="predicted"/>
<dbReference type="EMBL" id="CABIJS010000432">
    <property type="protein sequence ID" value="VUZ51172.1"/>
    <property type="molecule type" value="Genomic_DNA"/>
</dbReference>
<dbReference type="InterPro" id="IPR043502">
    <property type="entry name" value="DNA/RNA_pol_sf"/>
</dbReference>
<accession>A0A564YV95</accession>
<dbReference type="Proteomes" id="UP000321570">
    <property type="component" value="Unassembled WGS sequence"/>
</dbReference>
<dbReference type="InterPro" id="IPR050951">
    <property type="entry name" value="Retrovirus_Pol_polyprotein"/>
</dbReference>
<organism evidence="1 2">
    <name type="scientific">Hymenolepis diminuta</name>
    <name type="common">Rat tapeworm</name>
    <dbReference type="NCBI Taxonomy" id="6216"/>
    <lineage>
        <taxon>Eukaryota</taxon>
        <taxon>Metazoa</taxon>
        <taxon>Spiralia</taxon>
        <taxon>Lophotrochozoa</taxon>
        <taxon>Platyhelminthes</taxon>
        <taxon>Cestoda</taxon>
        <taxon>Eucestoda</taxon>
        <taxon>Cyclophyllidea</taxon>
        <taxon>Hymenolepididae</taxon>
        <taxon>Hymenolepis</taxon>
    </lineage>
</organism>
<dbReference type="PANTHER" id="PTHR37984">
    <property type="entry name" value="PROTEIN CBG26694"/>
    <property type="match status" value="1"/>
</dbReference>
<gene>
    <name evidence="1" type="ORF">WMSIL1_LOCUS9980</name>
</gene>
<evidence type="ECO:0008006" key="3">
    <source>
        <dbReference type="Google" id="ProtNLM"/>
    </source>
</evidence>
<reference evidence="1 2" key="1">
    <citation type="submission" date="2019-07" db="EMBL/GenBank/DDBJ databases">
        <authorList>
            <person name="Jastrzebski P J."/>
            <person name="Paukszto L."/>
            <person name="Jastrzebski P J."/>
        </authorList>
    </citation>
    <scope>NUCLEOTIDE SEQUENCE [LARGE SCALE GENOMIC DNA]</scope>
    <source>
        <strain evidence="1 2">WMS-il1</strain>
    </source>
</reference>
<dbReference type="SUPFAM" id="SSF56672">
    <property type="entry name" value="DNA/RNA polymerases"/>
    <property type="match status" value="1"/>
</dbReference>
<dbReference type="PANTHER" id="PTHR37984:SF5">
    <property type="entry name" value="PROTEIN NYNRIN-LIKE"/>
    <property type="match status" value="1"/>
</dbReference>
<dbReference type="Gene3D" id="3.10.10.10">
    <property type="entry name" value="HIV Type 1 Reverse Transcriptase, subunit A, domain 1"/>
    <property type="match status" value="1"/>
</dbReference>
<sequence>MFNVLEPKIQNVICPQVRTKEMMKRFATVFEDTLGLFSKQAASCVLRSKRPIPITPMKMVKNKLVRLEQVGVLKPVTYSKWAALIVVVRKVNGSTRICVNFSTGFNSLLEDDHHPLPVIGILFTIPNNGKAKWQKGKNGPFGYLPSS</sequence>
<evidence type="ECO:0000313" key="2">
    <source>
        <dbReference type="Proteomes" id="UP000321570"/>
    </source>
</evidence>
<protein>
    <recommendedName>
        <fullName evidence="3">Reverse transcriptase domain-containing protein</fullName>
    </recommendedName>
</protein>
<evidence type="ECO:0000313" key="1">
    <source>
        <dbReference type="EMBL" id="VUZ51172.1"/>
    </source>
</evidence>
<name>A0A564YV95_HYMDI</name>